<evidence type="ECO:0008006" key="3">
    <source>
        <dbReference type="Google" id="ProtNLM"/>
    </source>
</evidence>
<dbReference type="PANTHER" id="PTHR38477:SF1">
    <property type="entry name" value="MUREIN L,D-TRANSPEPTIDASE CATALYTIC DOMAIN FAMILY PROTEIN"/>
    <property type="match status" value="1"/>
</dbReference>
<proteinExistence type="predicted"/>
<dbReference type="EMBL" id="BAABFA010000005">
    <property type="protein sequence ID" value="GAA4461394.1"/>
    <property type="molecule type" value="Genomic_DNA"/>
</dbReference>
<dbReference type="Proteomes" id="UP001500067">
    <property type="component" value="Unassembled WGS sequence"/>
</dbReference>
<comment type="caution">
    <text evidence="1">The sequence shown here is derived from an EMBL/GenBank/DDBJ whole genome shotgun (WGS) entry which is preliminary data.</text>
</comment>
<accession>A0ABP8N7U6</accession>
<dbReference type="PANTHER" id="PTHR38477">
    <property type="entry name" value="HYPOTHETICAL EXPORTED PROTEIN"/>
    <property type="match status" value="1"/>
</dbReference>
<gene>
    <name evidence="1" type="ORF">GCM10023093_05970</name>
</gene>
<dbReference type="InterPro" id="IPR032676">
    <property type="entry name" value="YkuD_2"/>
</dbReference>
<name>A0ABP8N7U6_9BACT</name>
<evidence type="ECO:0000313" key="1">
    <source>
        <dbReference type="EMBL" id="GAA4461394.1"/>
    </source>
</evidence>
<protein>
    <recommendedName>
        <fullName evidence="3">L,D-transpeptidase catalytic domain</fullName>
    </recommendedName>
</protein>
<reference evidence="2" key="1">
    <citation type="journal article" date="2019" name="Int. J. Syst. Evol. Microbiol.">
        <title>The Global Catalogue of Microorganisms (GCM) 10K type strain sequencing project: providing services to taxonomists for standard genome sequencing and annotation.</title>
        <authorList>
            <consortium name="The Broad Institute Genomics Platform"/>
            <consortium name="The Broad Institute Genome Sequencing Center for Infectious Disease"/>
            <person name="Wu L."/>
            <person name="Ma J."/>
        </authorList>
    </citation>
    <scope>NUCLEOTIDE SEQUENCE [LARGE SCALE GENOMIC DNA]</scope>
    <source>
        <strain evidence="2">JCM 32105</strain>
    </source>
</reference>
<evidence type="ECO:0000313" key="2">
    <source>
        <dbReference type="Proteomes" id="UP001500067"/>
    </source>
</evidence>
<sequence>MSLFKNSSQQKEMKQVTKLLVCVCGYFILALSFNIVIANEANAVSESAKMESYIASLYRRIDFSNSERISYTVFNNAMRGYLNLRNAGKLTGEKEIITICDLNQPSTFNRLWVIDLATKKVLFNSYVAHGQNTGEDCAMTFSNKMNSHQSSLGFYITTDVYKGEHGTSLHLQGMDQGFNDAAFERDIVVHGAEYVSDKYINDNQRLGRSWGCPAVPVKLAEPIINTIKDGTCLFIYYPDTRYLANSYWLNRKMAPLPDQQLHDDMMPLELEQPRMRTIQYIHNGKIDSVKKIAR</sequence>
<organism evidence="1 2">
    <name type="scientific">Nemorincola caseinilytica</name>
    <dbReference type="NCBI Taxonomy" id="2054315"/>
    <lineage>
        <taxon>Bacteria</taxon>
        <taxon>Pseudomonadati</taxon>
        <taxon>Bacteroidota</taxon>
        <taxon>Chitinophagia</taxon>
        <taxon>Chitinophagales</taxon>
        <taxon>Chitinophagaceae</taxon>
        <taxon>Nemorincola</taxon>
    </lineage>
</organism>
<dbReference type="Pfam" id="PF13645">
    <property type="entry name" value="YkuD_2"/>
    <property type="match status" value="1"/>
</dbReference>
<keyword evidence="2" id="KW-1185">Reference proteome</keyword>